<dbReference type="EMBL" id="JADIML010000232">
    <property type="protein sequence ID" value="MBO8463946.1"/>
    <property type="molecule type" value="Genomic_DNA"/>
</dbReference>
<proteinExistence type="predicted"/>
<dbReference type="Proteomes" id="UP000823618">
    <property type="component" value="Unassembled WGS sequence"/>
</dbReference>
<dbReference type="AlphaFoldDB" id="A0A9D9I2Q9"/>
<sequence>MLTICPIPIKIKESISGIQLAVSNIEEYESVNIKVEGIFYWKVIKLFGKDEFKGNISFSNYPYTQKKVLEQERKFETPYNQLIPLDYYEKEDIFDTKFLGHMGMTWKFQHFAVLVQSDPLNPKFIIAHANNREEAFQELKFVDQAYNGLIEYNQLQSQKGK</sequence>
<protein>
    <submittedName>
        <fullName evidence="1">Uncharacterized protein</fullName>
    </submittedName>
</protein>
<reference evidence="1" key="1">
    <citation type="submission" date="2020-10" db="EMBL/GenBank/DDBJ databases">
        <authorList>
            <person name="Gilroy R."/>
        </authorList>
    </citation>
    <scope>NUCLEOTIDE SEQUENCE</scope>
    <source>
        <strain evidence="1">E3-2379</strain>
    </source>
</reference>
<evidence type="ECO:0000313" key="1">
    <source>
        <dbReference type="EMBL" id="MBO8463946.1"/>
    </source>
</evidence>
<reference evidence="1" key="2">
    <citation type="journal article" date="2021" name="PeerJ">
        <title>Extensive microbial diversity within the chicken gut microbiome revealed by metagenomics and culture.</title>
        <authorList>
            <person name="Gilroy R."/>
            <person name="Ravi A."/>
            <person name="Getino M."/>
            <person name="Pursley I."/>
            <person name="Horton D.L."/>
            <person name="Alikhan N.F."/>
            <person name="Baker D."/>
            <person name="Gharbi K."/>
            <person name="Hall N."/>
            <person name="Watson M."/>
            <person name="Adriaenssens E.M."/>
            <person name="Foster-Nyarko E."/>
            <person name="Jarju S."/>
            <person name="Secka A."/>
            <person name="Antonio M."/>
            <person name="Oren A."/>
            <person name="Chaudhuri R.R."/>
            <person name="La Ragione R."/>
            <person name="Hildebrand F."/>
            <person name="Pallen M.J."/>
        </authorList>
    </citation>
    <scope>NUCLEOTIDE SEQUENCE</scope>
    <source>
        <strain evidence="1">E3-2379</strain>
    </source>
</reference>
<gene>
    <name evidence="1" type="ORF">IAC13_08450</name>
</gene>
<comment type="caution">
    <text evidence="1">The sequence shown here is derived from an EMBL/GenBank/DDBJ whole genome shotgun (WGS) entry which is preliminary data.</text>
</comment>
<name>A0A9D9I2Q9_9FIRM</name>
<evidence type="ECO:0000313" key="2">
    <source>
        <dbReference type="Proteomes" id="UP000823618"/>
    </source>
</evidence>
<organism evidence="1 2">
    <name type="scientific">Candidatus Scybalomonas excrementavium</name>
    <dbReference type="NCBI Taxonomy" id="2840943"/>
    <lineage>
        <taxon>Bacteria</taxon>
        <taxon>Bacillati</taxon>
        <taxon>Bacillota</taxon>
        <taxon>Clostridia</taxon>
        <taxon>Lachnospirales</taxon>
        <taxon>Lachnospiraceae</taxon>
        <taxon>Lachnospiraceae incertae sedis</taxon>
        <taxon>Candidatus Scybalomonas</taxon>
    </lineage>
</organism>
<accession>A0A9D9I2Q9</accession>